<keyword evidence="2" id="KW-1185">Reference proteome</keyword>
<organism evidence="1 2">
    <name type="scientific">Sulfitobacter brevis</name>
    <dbReference type="NCBI Taxonomy" id="74348"/>
    <lineage>
        <taxon>Bacteria</taxon>
        <taxon>Pseudomonadati</taxon>
        <taxon>Pseudomonadota</taxon>
        <taxon>Alphaproteobacteria</taxon>
        <taxon>Rhodobacterales</taxon>
        <taxon>Roseobacteraceae</taxon>
        <taxon>Sulfitobacter</taxon>
    </lineage>
</organism>
<sequence>MKRLIAGIADELLRLRDELEGQTYWQAGLIVKVQRRCDTDLPDYESFVRNGSALNDEL</sequence>
<dbReference type="Proteomes" id="UP000198977">
    <property type="component" value="Unassembled WGS sequence"/>
</dbReference>
<reference evidence="1 2" key="1">
    <citation type="submission" date="2016-10" db="EMBL/GenBank/DDBJ databases">
        <authorList>
            <person name="de Groot N.N."/>
        </authorList>
    </citation>
    <scope>NUCLEOTIDE SEQUENCE [LARGE SCALE GENOMIC DNA]</scope>
    <source>
        <strain evidence="1 2">DSM 11443</strain>
    </source>
</reference>
<proteinExistence type="predicted"/>
<accession>A0A1I2GLZ6</accession>
<name>A0A1I2GLZ6_9RHOB</name>
<evidence type="ECO:0000313" key="2">
    <source>
        <dbReference type="Proteomes" id="UP000198977"/>
    </source>
</evidence>
<protein>
    <submittedName>
        <fullName evidence="1">Uncharacterized protein</fullName>
    </submittedName>
</protein>
<dbReference type="EMBL" id="FOMW01000026">
    <property type="protein sequence ID" value="SFF18039.1"/>
    <property type="molecule type" value="Genomic_DNA"/>
</dbReference>
<gene>
    <name evidence="1" type="ORF">SAMN04488523_1269</name>
</gene>
<evidence type="ECO:0000313" key="1">
    <source>
        <dbReference type="EMBL" id="SFF18039.1"/>
    </source>
</evidence>
<dbReference type="AlphaFoldDB" id="A0A1I2GLZ6"/>